<dbReference type="PANTHER" id="PTHR11913">
    <property type="entry name" value="COFILIN-RELATED"/>
    <property type="match status" value="1"/>
</dbReference>
<proteinExistence type="inferred from homology"/>
<keyword evidence="5" id="KW-1185">Reference proteome</keyword>
<dbReference type="Proteomes" id="UP000077202">
    <property type="component" value="Unassembled WGS sequence"/>
</dbReference>
<dbReference type="InterPro" id="IPR017904">
    <property type="entry name" value="ADF/Cofilin"/>
</dbReference>
<dbReference type="SMART" id="SM00102">
    <property type="entry name" value="ADF"/>
    <property type="match status" value="1"/>
</dbReference>
<dbReference type="GO" id="GO:0015629">
    <property type="term" value="C:actin cytoskeleton"/>
    <property type="evidence" value="ECO:0007669"/>
    <property type="project" value="InterPro"/>
</dbReference>
<name>A0A176W3J9_MARPO</name>
<dbReference type="PROSITE" id="PS51263">
    <property type="entry name" value="ADF_H"/>
    <property type="match status" value="1"/>
</dbReference>
<dbReference type="Gene3D" id="3.40.20.10">
    <property type="entry name" value="Severin"/>
    <property type="match status" value="1"/>
</dbReference>
<dbReference type="SUPFAM" id="SSF55753">
    <property type="entry name" value="Actin depolymerizing proteins"/>
    <property type="match status" value="1"/>
</dbReference>
<dbReference type="GO" id="GO:0003779">
    <property type="term" value="F:actin binding"/>
    <property type="evidence" value="ECO:0007669"/>
    <property type="project" value="UniProtKB-KW"/>
</dbReference>
<comment type="caution">
    <text evidence="4">The sequence shown here is derived from an EMBL/GenBank/DDBJ whole genome shotgun (WGS) entry which is preliminary data.</text>
</comment>
<accession>A0A176W3J9</accession>
<reference evidence="4" key="1">
    <citation type="submission" date="2016-03" db="EMBL/GenBank/DDBJ databases">
        <title>Mechanisms controlling the formation of the plant cell surface in tip-growing cells are functionally conserved among land plants.</title>
        <authorList>
            <person name="Honkanen S."/>
            <person name="Jones V.A."/>
            <person name="Morieri G."/>
            <person name="Champion C."/>
            <person name="Hetherington A.J."/>
            <person name="Kelly S."/>
            <person name="Saint-Marcoux D."/>
            <person name="Proust H."/>
            <person name="Prescott H."/>
            <person name="Dolan L."/>
        </authorList>
    </citation>
    <scope>NUCLEOTIDE SEQUENCE [LARGE SCALE GENOMIC DNA]</scope>
    <source>
        <tissue evidence="4">Whole gametophyte</tissue>
    </source>
</reference>
<dbReference type="GO" id="GO:0030042">
    <property type="term" value="P:actin filament depolymerization"/>
    <property type="evidence" value="ECO:0007669"/>
    <property type="project" value="InterPro"/>
</dbReference>
<dbReference type="AlphaFoldDB" id="A0A176W3J9"/>
<evidence type="ECO:0000313" key="4">
    <source>
        <dbReference type="EMBL" id="OAE27619.1"/>
    </source>
</evidence>
<keyword evidence="2" id="KW-0009">Actin-binding</keyword>
<evidence type="ECO:0000313" key="5">
    <source>
        <dbReference type="Proteomes" id="UP000077202"/>
    </source>
</evidence>
<evidence type="ECO:0000259" key="3">
    <source>
        <dbReference type="PROSITE" id="PS51263"/>
    </source>
</evidence>
<protein>
    <recommendedName>
        <fullName evidence="3">ADF-H domain-containing protein</fullName>
    </recommendedName>
</protein>
<dbReference type="CDD" id="cd11286">
    <property type="entry name" value="ADF_cofilin_like"/>
    <property type="match status" value="1"/>
</dbReference>
<gene>
    <name evidence="4" type="ORF">AXG93_2520s1150</name>
</gene>
<dbReference type="InterPro" id="IPR029006">
    <property type="entry name" value="ADF-H/Gelsolin-like_dom_sf"/>
</dbReference>
<feature type="domain" description="ADF-H" evidence="3">
    <location>
        <begin position="7"/>
        <end position="139"/>
    </location>
</feature>
<evidence type="ECO:0000256" key="2">
    <source>
        <dbReference type="ARBA" id="ARBA00023203"/>
    </source>
</evidence>
<dbReference type="EMBL" id="LVLJ01001858">
    <property type="protein sequence ID" value="OAE27619.1"/>
    <property type="molecule type" value="Genomic_DNA"/>
</dbReference>
<dbReference type="Pfam" id="PF00241">
    <property type="entry name" value="Cofilin_ADF"/>
    <property type="match status" value="1"/>
</dbReference>
<evidence type="ECO:0000256" key="1">
    <source>
        <dbReference type="ARBA" id="ARBA00006844"/>
    </source>
</evidence>
<sequence length="242" mass="27190">MGAKMSGMAVTEECKEKFMELKKKKTYRYIIFKIDEKVQQIVVDKAGAPTEDYDAFAACLPESDCRYGVFDFDFTTPDNCRKSKIFFIAWSPDTSRVKSKMMYSSSKDKFKRELDGVHYELQATDPTEMDLDVIKAAYPKTELPSLTDMATGQIDAMAVARWAVASPPEQCCCKIDARASNVMKPEQLIIHLRLCFSCPSSILDPKLAYFMATSSVIGATFCALQLRGETFVAHLSPSLSRR</sequence>
<comment type="similarity">
    <text evidence="1">Belongs to the actin-binding proteins ADF family.</text>
</comment>
<organism evidence="4 5">
    <name type="scientific">Marchantia polymorpha subsp. ruderalis</name>
    <dbReference type="NCBI Taxonomy" id="1480154"/>
    <lineage>
        <taxon>Eukaryota</taxon>
        <taxon>Viridiplantae</taxon>
        <taxon>Streptophyta</taxon>
        <taxon>Embryophyta</taxon>
        <taxon>Marchantiophyta</taxon>
        <taxon>Marchantiopsida</taxon>
        <taxon>Marchantiidae</taxon>
        <taxon>Marchantiales</taxon>
        <taxon>Marchantiaceae</taxon>
        <taxon>Marchantia</taxon>
    </lineage>
</organism>
<dbReference type="InterPro" id="IPR002108">
    <property type="entry name" value="ADF-H"/>
</dbReference>